<sequence>MPQIAVGSTATREAARRAVYVPASSRTAITMAAAALDLTSKHSSPAQTLLVRAGRFGLATRTSAAHPATLRGPDVGPEVEDATGERA</sequence>
<feature type="compositionally biased region" description="Acidic residues" evidence="1">
    <location>
        <begin position="77"/>
        <end position="87"/>
    </location>
</feature>
<feature type="region of interest" description="Disordered" evidence="1">
    <location>
        <begin position="63"/>
        <end position="87"/>
    </location>
</feature>
<evidence type="ECO:0000313" key="3">
    <source>
        <dbReference type="Proteomes" id="UP000249682"/>
    </source>
</evidence>
<name>A0AAD0P5E3_MYCLR</name>
<organism evidence="2 3">
    <name type="scientific">Mycobacterium leprae</name>
    <dbReference type="NCBI Taxonomy" id="1769"/>
    <lineage>
        <taxon>Bacteria</taxon>
        <taxon>Bacillati</taxon>
        <taxon>Actinomycetota</taxon>
        <taxon>Actinomycetes</taxon>
        <taxon>Mycobacteriales</taxon>
        <taxon>Mycobacteriaceae</taxon>
        <taxon>Mycobacterium</taxon>
    </lineage>
</organism>
<protein>
    <submittedName>
        <fullName evidence="2">Uncharacterized protein</fullName>
    </submittedName>
</protein>
<proteinExistence type="predicted"/>
<gene>
    <name evidence="2" type="ORF">DIJ64_12375</name>
</gene>
<accession>A0AAD0P5E3</accession>
<dbReference type="EMBL" id="CP029543">
    <property type="protein sequence ID" value="AWV48560.1"/>
    <property type="molecule type" value="Genomic_DNA"/>
</dbReference>
<evidence type="ECO:0000313" key="2">
    <source>
        <dbReference type="EMBL" id="AWV48560.1"/>
    </source>
</evidence>
<dbReference type="Proteomes" id="UP000249682">
    <property type="component" value="Chromosome"/>
</dbReference>
<reference evidence="2 3" key="1">
    <citation type="submission" date="2018-05" db="EMBL/GenBank/DDBJ databases">
        <title>Evolution of small genomes with special reference to Mycobacterium leprae.</title>
        <authorList>
            <person name="Mohanty P.S."/>
            <person name="Bansal A.K."/>
            <person name="Gupta U.D."/>
            <person name="Naaz F."/>
            <person name="Dwivedi V.D."/>
            <person name="Singh H."/>
            <person name="Gupta G."/>
            <person name="Sharma S."/>
            <person name="Arora M."/>
        </authorList>
    </citation>
    <scope>NUCLEOTIDE SEQUENCE [LARGE SCALE GENOMIC DNA]</scope>
    <source>
        <strain evidence="2 3">MRHRU-235-G</strain>
    </source>
</reference>
<dbReference type="AlphaFoldDB" id="A0AAD0P5E3"/>
<evidence type="ECO:0000256" key="1">
    <source>
        <dbReference type="SAM" id="MobiDB-lite"/>
    </source>
</evidence>